<dbReference type="Gene3D" id="6.10.140.250">
    <property type="match status" value="1"/>
</dbReference>
<dbReference type="GO" id="GO:0005737">
    <property type="term" value="C:cytoplasm"/>
    <property type="evidence" value="ECO:0007669"/>
    <property type="project" value="UniProtKB-SubCell"/>
</dbReference>
<dbReference type="GO" id="GO:0031072">
    <property type="term" value="F:heat shock protein binding"/>
    <property type="evidence" value="ECO:0007669"/>
    <property type="project" value="TreeGrafter"/>
</dbReference>
<dbReference type="PANTHER" id="PTHR12800:SF4">
    <property type="entry name" value="HSP90 CO-CHAPERONE CDC37"/>
    <property type="match status" value="1"/>
</dbReference>
<feature type="region of interest" description="Disordered" evidence="8">
    <location>
        <begin position="483"/>
        <end position="506"/>
    </location>
</feature>
<organism evidence="12">
    <name type="scientific">Drosophila pseudoobscura</name>
    <dbReference type="NCBI Taxonomy" id="7237"/>
    <lineage>
        <taxon>Eukaryota</taxon>
        <taxon>Metazoa</taxon>
        <taxon>Ecdysozoa</taxon>
        <taxon>Arthropoda</taxon>
        <taxon>Hexapoda</taxon>
        <taxon>Insecta</taxon>
        <taxon>Pterygota</taxon>
        <taxon>Neoptera</taxon>
        <taxon>Endopterygota</taxon>
        <taxon>Diptera</taxon>
        <taxon>Brachycera</taxon>
        <taxon>Muscomorpha</taxon>
        <taxon>Ephydroidea</taxon>
        <taxon>Drosophilidae</taxon>
        <taxon>Drosophila</taxon>
        <taxon>Sophophora</taxon>
    </lineage>
</organism>
<keyword evidence="7" id="KW-0175">Coiled coil</keyword>
<evidence type="ECO:0000256" key="3">
    <source>
        <dbReference type="ARBA" id="ARBA00020496"/>
    </source>
</evidence>
<evidence type="ECO:0000259" key="11">
    <source>
        <dbReference type="SMART" id="SM01071"/>
    </source>
</evidence>
<dbReference type="EMBL" id="HM017775">
    <property type="protein sequence ID" value="ADG65126.1"/>
    <property type="molecule type" value="Genomic_DNA"/>
</dbReference>
<dbReference type="InterPro" id="IPR013855">
    <property type="entry name" value="Cdc37_N_dom"/>
</dbReference>
<evidence type="ECO:0000313" key="12">
    <source>
        <dbReference type="EMBL" id="ADG65126.1"/>
    </source>
</evidence>
<dbReference type="GO" id="GO:0051082">
    <property type="term" value="F:unfolded protein binding"/>
    <property type="evidence" value="ECO:0007669"/>
    <property type="project" value="TreeGrafter"/>
</dbReference>
<dbReference type="SUPFAM" id="SSF101391">
    <property type="entry name" value="Hsp90 co-chaperone CDC37"/>
    <property type="match status" value="1"/>
</dbReference>
<evidence type="ECO:0000256" key="5">
    <source>
        <dbReference type="ARBA" id="ARBA00023186"/>
    </source>
</evidence>
<dbReference type="FunFam" id="1.20.58.610:FF:000001">
    <property type="entry name" value="Hsp90 co-chaperone Cdc37-like 1"/>
    <property type="match status" value="1"/>
</dbReference>
<dbReference type="InterPro" id="IPR004918">
    <property type="entry name" value="Cdc37"/>
</dbReference>
<evidence type="ECO:0000256" key="6">
    <source>
        <dbReference type="ARBA" id="ARBA00031396"/>
    </source>
</evidence>
<dbReference type="GO" id="GO:0050821">
    <property type="term" value="P:protein stabilization"/>
    <property type="evidence" value="ECO:0007669"/>
    <property type="project" value="TreeGrafter"/>
</dbReference>
<dbReference type="GO" id="GO:0051087">
    <property type="term" value="F:protein-folding chaperone binding"/>
    <property type="evidence" value="ECO:0007669"/>
    <property type="project" value="TreeGrafter"/>
</dbReference>
<dbReference type="Gene3D" id="1.20.58.610">
    <property type="entry name" value="Cdc37, Hsp90 binding domain"/>
    <property type="match status" value="1"/>
</dbReference>
<dbReference type="SMART" id="SM01071">
    <property type="entry name" value="CDC37_N"/>
    <property type="match status" value="1"/>
</dbReference>
<dbReference type="Pfam" id="PF08564">
    <property type="entry name" value="CDC37_C"/>
    <property type="match status" value="1"/>
</dbReference>
<feature type="domain" description="Cdc37 C-terminal" evidence="9">
    <location>
        <begin position="276"/>
        <end position="363"/>
    </location>
</feature>
<sequence length="506" mass="54727">MVDYSKWKDFDISDAEDDVEPKINSEALFLWHQQAWVERLEELVRGEEDIKEKRKIHEARLVDIKERISAKDGDKVALKKQLEKVEKEGKELDRLEHDMMLKEKKELEVDKICKSFYKKIGINKSAGRKPDEELSLEEFQEFVKENEELCKQYGMLRKYEDSRRFLEEHQQLVCEETCCFLTNWCIDLELEKKHEQVAHVAHQCVCMQYILELGERLGVDPRACVSSFFSRTQLCLPEYLHHFETDVKEFKERVQVVAQEKIQEANAKVQDVHQTRLGPGGLDPHEVYESLPEEVQAGFRTGDIELLMRLFDAMPSDVAHHHHRRCLASGLWLQKNADGAAGKDAAATNAAAVHATDATTADTAEATAAATTADTTAAAAAASADAITTATADASAAATTAHTAEATTAASADAITAATADVAAAASADTIAAATVAAAASADAITAATADATAAAATADTTAATADTSAGASADAITASTAAAPAAADDAKEEPIYTGVSTEDLD</sequence>
<dbReference type="InterPro" id="IPR013873">
    <property type="entry name" value="Cdc37_C"/>
</dbReference>
<dbReference type="ExpressionAtlas" id="D6QYV6">
    <property type="expression patterns" value="baseline"/>
</dbReference>
<dbReference type="SMART" id="SM01070">
    <property type="entry name" value="CDC37_M"/>
    <property type="match status" value="1"/>
</dbReference>
<dbReference type="InterPro" id="IPR038189">
    <property type="entry name" value="Cdc37_Hsp90-bd_sf"/>
</dbReference>
<evidence type="ECO:0000256" key="8">
    <source>
        <dbReference type="SAM" id="MobiDB-lite"/>
    </source>
</evidence>
<dbReference type="AlphaFoldDB" id="D6QYV6"/>
<reference evidence="12" key="1">
    <citation type="journal article" date="2010" name="Mol. Biol. Evol.">
        <title>Adaptive evolution of genes duplicated from the Drosophila pseudoobscura neo-X chromosome.</title>
        <authorList>
            <person name="Meisel R.P."/>
            <person name="Hilldorfer B.B."/>
            <person name="Koch J.L."/>
            <person name="Lockton S."/>
            <person name="Schaeffer S.W."/>
        </authorList>
    </citation>
    <scope>NUCLEOTIDE SEQUENCE</scope>
    <source>
        <strain evidence="12">MV26 1122</strain>
    </source>
</reference>
<keyword evidence="4" id="KW-0963">Cytoplasm</keyword>
<evidence type="ECO:0000256" key="7">
    <source>
        <dbReference type="SAM" id="Coils"/>
    </source>
</evidence>
<protein>
    <recommendedName>
        <fullName evidence="3">Hsp90 co-chaperone Cdc37</fullName>
    </recommendedName>
    <alternativeName>
        <fullName evidence="6">Hsp90 chaperone protein kinase-targeting subunit</fullName>
    </alternativeName>
</protein>
<evidence type="ECO:0000256" key="2">
    <source>
        <dbReference type="ARBA" id="ARBA00006222"/>
    </source>
</evidence>
<feature type="coiled-coil region" evidence="7">
    <location>
        <begin position="47"/>
        <end position="105"/>
    </location>
</feature>
<dbReference type="Pfam" id="PF08565">
    <property type="entry name" value="CDC37_M"/>
    <property type="match status" value="1"/>
</dbReference>
<comment type="subcellular location">
    <subcellularLocation>
        <location evidence="1">Cytoplasm</location>
    </subcellularLocation>
</comment>
<dbReference type="InterPro" id="IPR013874">
    <property type="entry name" value="Cdc37_Hsp90-bd"/>
</dbReference>
<comment type="similarity">
    <text evidence="2">Belongs to the CDC37 family.</text>
</comment>
<feature type="domain" description="Cdc37 Hsp90 binding" evidence="10">
    <location>
        <begin position="123"/>
        <end position="269"/>
    </location>
</feature>
<proteinExistence type="inferred from homology"/>
<dbReference type="PANTHER" id="PTHR12800">
    <property type="entry name" value="CDC37-RELATED"/>
    <property type="match status" value="1"/>
</dbReference>
<evidence type="ECO:0000256" key="4">
    <source>
        <dbReference type="ARBA" id="ARBA00022490"/>
    </source>
</evidence>
<dbReference type="GO" id="GO:0019901">
    <property type="term" value="F:protein kinase binding"/>
    <property type="evidence" value="ECO:0007669"/>
    <property type="project" value="InterPro"/>
</dbReference>
<name>D6QYV6_9MUSC</name>
<evidence type="ECO:0000256" key="1">
    <source>
        <dbReference type="ARBA" id="ARBA00004496"/>
    </source>
</evidence>
<evidence type="ECO:0000259" key="9">
    <source>
        <dbReference type="SMART" id="SM01069"/>
    </source>
</evidence>
<dbReference type="SMART" id="SM01069">
    <property type="entry name" value="CDC37_C"/>
    <property type="match status" value="1"/>
</dbReference>
<feature type="domain" description="Cdc37 N-terminal" evidence="11">
    <location>
        <begin position="1"/>
        <end position="120"/>
    </location>
</feature>
<accession>D6QYV6</accession>
<evidence type="ECO:0000259" key="10">
    <source>
        <dbReference type="SMART" id="SM01070"/>
    </source>
</evidence>
<dbReference type="GO" id="GO:0006457">
    <property type="term" value="P:protein folding"/>
    <property type="evidence" value="ECO:0007669"/>
    <property type="project" value="TreeGrafter"/>
</dbReference>
<keyword evidence="5" id="KW-0143">Chaperone</keyword>